<dbReference type="EMBL" id="LAZR01005080">
    <property type="protein sequence ID" value="KKN03029.1"/>
    <property type="molecule type" value="Genomic_DNA"/>
</dbReference>
<comment type="caution">
    <text evidence="3">The sequence shown here is derived from an EMBL/GenBank/DDBJ whole genome shotgun (WGS) entry which is preliminary data.</text>
</comment>
<proteinExistence type="predicted"/>
<name>A0A0F9MBA0_9ZZZZ</name>
<keyword evidence="2" id="KW-0472">Membrane</keyword>
<dbReference type="AlphaFoldDB" id="A0A0F9MBA0"/>
<feature type="compositionally biased region" description="Pro residues" evidence="1">
    <location>
        <begin position="139"/>
        <end position="151"/>
    </location>
</feature>
<reference evidence="3" key="1">
    <citation type="journal article" date="2015" name="Nature">
        <title>Complex archaea that bridge the gap between prokaryotes and eukaryotes.</title>
        <authorList>
            <person name="Spang A."/>
            <person name="Saw J.H."/>
            <person name="Jorgensen S.L."/>
            <person name="Zaremba-Niedzwiedzka K."/>
            <person name="Martijn J."/>
            <person name="Lind A.E."/>
            <person name="van Eijk R."/>
            <person name="Schleper C."/>
            <person name="Guy L."/>
            <person name="Ettema T.J."/>
        </authorList>
    </citation>
    <scope>NUCLEOTIDE SEQUENCE</scope>
</reference>
<evidence type="ECO:0000313" key="3">
    <source>
        <dbReference type="EMBL" id="KKN03029.1"/>
    </source>
</evidence>
<feature type="transmembrane region" description="Helical" evidence="2">
    <location>
        <begin position="17"/>
        <end position="35"/>
    </location>
</feature>
<gene>
    <name evidence="3" type="ORF">LCGC14_1111800</name>
</gene>
<feature type="region of interest" description="Disordered" evidence="1">
    <location>
        <begin position="374"/>
        <end position="395"/>
    </location>
</feature>
<evidence type="ECO:0000256" key="1">
    <source>
        <dbReference type="SAM" id="MobiDB-lite"/>
    </source>
</evidence>
<keyword evidence="2" id="KW-0812">Transmembrane</keyword>
<feature type="region of interest" description="Disordered" evidence="1">
    <location>
        <begin position="126"/>
        <end position="159"/>
    </location>
</feature>
<keyword evidence="2" id="KW-1133">Transmembrane helix</keyword>
<accession>A0A0F9MBA0</accession>
<feature type="region of interest" description="Disordered" evidence="1">
    <location>
        <begin position="414"/>
        <end position="452"/>
    </location>
</feature>
<evidence type="ECO:0000256" key="2">
    <source>
        <dbReference type="SAM" id="Phobius"/>
    </source>
</evidence>
<protein>
    <submittedName>
        <fullName evidence="3">Uncharacterized protein</fullName>
    </submittedName>
</protein>
<organism evidence="3">
    <name type="scientific">marine sediment metagenome</name>
    <dbReference type="NCBI Taxonomy" id="412755"/>
    <lineage>
        <taxon>unclassified sequences</taxon>
        <taxon>metagenomes</taxon>
        <taxon>ecological metagenomes</taxon>
    </lineage>
</organism>
<sequence>MATKTTTKSKTDKTARGTSSVALLAVIGLGAYYFFKRPGDEGGSAFPGGPLIGPAPLVPPPGSTPEEIEANRLLGDSQVALTAAFRALEDAKAIRSLNEQTQREYQLALEEFLAIQKPLLLPQAPFVPTPQQLADPDFKLPPLPPPPPPSPQESDAARRAGEAELLAVQQRKQLEARWTKAINDGTAEMKRTEANANRAAAAFDVARGKVDALIRKLNSQANGIKVLNAALQQVPPLPFWQAVAGLKNTRRDNYIAQINNLKIQWEATKILIQKQKTAAGFVRSDALDAVGFAFDAIEVVLRMTSDLAIIKYVNALANRTDMLARATRTKLGELENRLHSLEYLVVGTLPGVTLPPAFADKPYVPPKVYSPTLPVPTPEARPTPAPAPTTPAPGRVPAPTTAIIVIPSFTQDFAAPPPPAPTAPRTFEPFRSLPVSEPKPAPTFDPYAAGFT</sequence>